<sequence>MVPSQNLSQTSSEASSNENAAGKRPHRSVAGVGEPGVPGA</sequence>
<proteinExistence type="predicted"/>
<keyword evidence="3" id="KW-1185">Reference proteome</keyword>
<reference evidence="2" key="1">
    <citation type="journal article" date="2018" name="Med. Microbiol. Immunol.">
        <title>Macaca arctoides gammaherpesvirus 1 (strain herpesvirus Macaca arctoides): virus sequence, phylogeny and characterisation of virus-transformed macaque and rabbit cell lines.</title>
        <authorList>
            <person name="Krumbholz A."/>
            <person name="Roempke J."/>
            <person name="Liehr T."/>
            <person name="Groth M."/>
            <person name="Meerbach A."/>
            <person name="Schacke M."/>
            <person name="Maschkowitz G."/>
            <person name="Fickenscher H."/>
            <person name="Klapper W."/>
            <person name="Sauerbrei A."/>
            <person name="Wutzler P."/>
            <person name="Zell R."/>
        </authorList>
    </citation>
    <scope>NUCLEOTIDE SEQUENCE</scope>
    <source>
        <strain evidence="2">HVMA</strain>
    </source>
</reference>
<dbReference type="Proteomes" id="UP001142452">
    <property type="component" value="Segment"/>
</dbReference>
<evidence type="ECO:0000313" key="2">
    <source>
        <dbReference type="EMBL" id="AYA49812.1"/>
    </source>
</evidence>
<dbReference type="RefSeq" id="YP_010801338.1">
    <property type="nucleotide sequence ID" value="NC_076963.1"/>
</dbReference>
<dbReference type="EMBL" id="MG471437">
    <property type="protein sequence ID" value="AYA49812.1"/>
    <property type="molecule type" value="Genomic_DNA"/>
</dbReference>
<dbReference type="GeneID" id="80540045"/>
<gene>
    <name evidence="2" type="primary">BSLF2</name>
</gene>
<organism evidence="2 3">
    <name type="scientific">macacine gammaherpesvirus 13</name>
    <dbReference type="NCBI Taxonomy" id="2341050"/>
    <lineage>
        <taxon>Viruses</taxon>
        <taxon>Duplodnaviria</taxon>
        <taxon>Heunggongvirae</taxon>
        <taxon>Peploviricota</taxon>
        <taxon>Herviviricetes</taxon>
        <taxon>Herpesvirales</taxon>
        <taxon>Orthoherpesviridae</taxon>
        <taxon>Gammaherpesvirinae</taxon>
        <taxon>Lymphocryptovirus</taxon>
        <taxon>Lymphocryptovirus macacinegamma13</taxon>
    </lineage>
</organism>
<name>A0A3G1T4D6_9GAMA</name>
<accession>A0A3G1T4D6</accession>
<feature type="region of interest" description="Disordered" evidence="1">
    <location>
        <begin position="1"/>
        <end position="40"/>
    </location>
</feature>
<feature type="compositionally biased region" description="Low complexity" evidence="1">
    <location>
        <begin position="1"/>
        <end position="20"/>
    </location>
</feature>
<evidence type="ECO:0000313" key="3">
    <source>
        <dbReference type="Proteomes" id="UP001142452"/>
    </source>
</evidence>
<protein>
    <submittedName>
        <fullName evidence="2">Uncharacterized protein</fullName>
    </submittedName>
</protein>
<evidence type="ECO:0000256" key="1">
    <source>
        <dbReference type="SAM" id="MobiDB-lite"/>
    </source>
</evidence>
<dbReference type="KEGG" id="vg:80540045"/>